<feature type="region of interest" description="Disordered" evidence="1">
    <location>
        <begin position="322"/>
        <end position="341"/>
    </location>
</feature>
<dbReference type="AlphaFoldDB" id="A0A1Y2D5Q3"/>
<dbReference type="EMBL" id="MCOG01000083">
    <property type="protein sequence ID" value="ORY54612.1"/>
    <property type="molecule type" value="Genomic_DNA"/>
</dbReference>
<proteinExistence type="predicted"/>
<feature type="compositionally biased region" description="Low complexity" evidence="1">
    <location>
        <begin position="217"/>
        <end position="239"/>
    </location>
</feature>
<feature type="compositionally biased region" description="Basic and acidic residues" evidence="1">
    <location>
        <begin position="84"/>
        <end position="101"/>
    </location>
</feature>
<feature type="region of interest" description="Disordered" evidence="1">
    <location>
        <begin position="84"/>
        <end position="110"/>
    </location>
</feature>
<feature type="compositionally biased region" description="Basic residues" evidence="1">
    <location>
        <begin position="207"/>
        <end position="216"/>
    </location>
</feature>
<protein>
    <submittedName>
        <fullName evidence="2">Uncharacterized protein</fullName>
    </submittedName>
</protein>
<gene>
    <name evidence="2" type="ORF">LY90DRAFT_273354</name>
</gene>
<sequence length="497" mass="57907">MLSENNFPSLKKSVPASNNDAVIQKSIVMKYSDVLKQKKTNTINNALKFSEIVEKQTNKAAKTDTLINNISEITEKISLSNKSTVEHVMSKQHSENNKNESNKNNVKQKKEDIQKKYQNNLDSIIKIQTWWRTASKIKSVENIKKNNNKEKSENKENKVQTKENKDQKKGNENVIGISKKPSFSEIVKLASSPTTINNENPSNNTKKQNRRNKRNNNFRNKNNNKNENDNTINNNNNSENKTKENERKNQTNAKKVNEELNAIFKNIKFMGLIEKEVDALTEKNTIVNGKQFAKTKVVTIKKSSRNSSSSNFSIDDIIDNTKENKKKGNKNENKTRDKKVHSKKNVCFNEKDEVFNEYGHVMKKLDLQRRCDKKSCLIDCYRRLYKREWEEDEEVSEDSTSNSESEESNDNSSSPLKKKSDYLYNDIYNPNYTKYYSGSDFDFGNRYFTGKERLKKALHLEPVEVTVQKIIYQPIKFQKNKRFQQKKKNGNKRKQKN</sequence>
<evidence type="ECO:0000256" key="1">
    <source>
        <dbReference type="SAM" id="MobiDB-lite"/>
    </source>
</evidence>
<dbReference type="OrthoDB" id="2155514at2759"/>
<feature type="compositionally biased region" description="Polar residues" evidence="1">
    <location>
        <begin position="191"/>
        <end position="202"/>
    </location>
</feature>
<evidence type="ECO:0000313" key="2">
    <source>
        <dbReference type="EMBL" id="ORY54612.1"/>
    </source>
</evidence>
<evidence type="ECO:0000313" key="3">
    <source>
        <dbReference type="Proteomes" id="UP000193920"/>
    </source>
</evidence>
<comment type="caution">
    <text evidence="2">The sequence shown here is derived from an EMBL/GenBank/DDBJ whole genome shotgun (WGS) entry which is preliminary data.</text>
</comment>
<organism evidence="2 3">
    <name type="scientific">Neocallimastix californiae</name>
    <dbReference type="NCBI Taxonomy" id="1754190"/>
    <lineage>
        <taxon>Eukaryota</taxon>
        <taxon>Fungi</taxon>
        <taxon>Fungi incertae sedis</taxon>
        <taxon>Chytridiomycota</taxon>
        <taxon>Chytridiomycota incertae sedis</taxon>
        <taxon>Neocallimastigomycetes</taxon>
        <taxon>Neocallimastigales</taxon>
        <taxon>Neocallimastigaceae</taxon>
        <taxon>Neocallimastix</taxon>
    </lineage>
</organism>
<feature type="compositionally biased region" description="Basic and acidic residues" evidence="1">
    <location>
        <begin position="142"/>
        <end position="171"/>
    </location>
</feature>
<dbReference type="Proteomes" id="UP000193920">
    <property type="component" value="Unassembled WGS sequence"/>
</dbReference>
<reference evidence="2 3" key="1">
    <citation type="submission" date="2016-08" db="EMBL/GenBank/DDBJ databases">
        <title>A Parts List for Fungal Cellulosomes Revealed by Comparative Genomics.</title>
        <authorList>
            <consortium name="DOE Joint Genome Institute"/>
            <person name="Haitjema C.H."/>
            <person name="Gilmore S.P."/>
            <person name="Henske J.K."/>
            <person name="Solomon K.V."/>
            <person name="De Groot R."/>
            <person name="Kuo A."/>
            <person name="Mondo S.J."/>
            <person name="Salamov A.A."/>
            <person name="Labutti K."/>
            <person name="Zhao Z."/>
            <person name="Chiniquy J."/>
            <person name="Barry K."/>
            <person name="Brewer H.M."/>
            <person name="Purvine S.O."/>
            <person name="Wright A.T."/>
            <person name="Boxma B."/>
            <person name="Van Alen T."/>
            <person name="Hackstein J.H."/>
            <person name="Baker S.E."/>
            <person name="Grigoriev I.V."/>
            <person name="O'Malley M.A."/>
        </authorList>
    </citation>
    <scope>NUCLEOTIDE SEQUENCE [LARGE SCALE GENOMIC DNA]</scope>
    <source>
        <strain evidence="2 3">G1</strain>
    </source>
</reference>
<feature type="region of interest" description="Disordered" evidence="1">
    <location>
        <begin position="392"/>
        <end position="419"/>
    </location>
</feature>
<feature type="region of interest" description="Disordered" evidence="1">
    <location>
        <begin position="142"/>
        <end position="177"/>
    </location>
</feature>
<feature type="compositionally biased region" description="Basic and acidic residues" evidence="1">
    <location>
        <begin position="240"/>
        <end position="249"/>
    </location>
</feature>
<feature type="region of interest" description="Disordered" evidence="1">
    <location>
        <begin position="190"/>
        <end position="254"/>
    </location>
</feature>
<keyword evidence="3" id="KW-1185">Reference proteome</keyword>
<accession>A0A1Y2D5Q3</accession>
<name>A0A1Y2D5Q3_9FUNG</name>